<evidence type="ECO:0000313" key="2">
    <source>
        <dbReference type="EMBL" id="MRX63119.1"/>
    </source>
</evidence>
<keyword evidence="1" id="KW-0472">Membrane</keyword>
<feature type="transmembrane region" description="Helical" evidence="1">
    <location>
        <begin position="44"/>
        <end position="62"/>
    </location>
</feature>
<comment type="caution">
    <text evidence="2">The sequence shown here is derived from an EMBL/GenBank/DDBJ whole genome shotgun (WGS) entry which is preliminary data.</text>
</comment>
<feature type="transmembrane region" description="Helical" evidence="1">
    <location>
        <begin position="7"/>
        <end position="24"/>
    </location>
</feature>
<sequence length="137" mass="15583">MKEKLKVLKILHIALCVGMVLAYVVIGDLKSLAFLELPELNTEAIVYICIPIAAIFVGNFLFRSQVDKIERKKSLEEKIPFYQSAALLRWAILEGAAFIILFIKPDLIILGIFIIAYMIFLHPTEAKIKQDLRHTGR</sequence>
<protein>
    <submittedName>
        <fullName evidence="2">MFS transporter</fullName>
    </submittedName>
</protein>
<keyword evidence="1" id="KW-0812">Transmembrane</keyword>
<evidence type="ECO:0000313" key="3">
    <source>
        <dbReference type="Proteomes" id="UP000443153"/>
    </source>
</evidence>
<keyword evidence="3" id="KW-1185">Reference proteome</keyword>
<dbReference type="Proteomes" id="UP000443153">
    <property type="component" value="Unassembled WGS sequence"/>
</dbReference>
<reference evidence="2 3" key="1">
    <citation type="submission" date="2019-11" db="EMBL/GenBank/DDBJ databases">
        <title>Maribacter lutea sp. nov., a marine bacterium isolated from intertidal sand.</title>
        <authorList>
            <person name="Liu A."/>
        </authorList>
    </citation>
    <scope>NUCLEOTIDE SEQUENCE [LARGE SCALE GENOMIC DNA]</scope>
    <source>
        <strain evidence="2 3">RZ05</strain>
    </source>
</reference>
<organism evidence="2 3">
    <name type="scientific">Maribacter luteus</name>
    <dbReference type="NCBI Taxonomy" id="2594478"/>
    <lineage>
        <taxon>Bacteria</taxon>
        <taxon>Pseudomonadati</taxon>
        <taxon>Bacteroidota</taxon>
        <taxon>Flavobacteriia</taxon>
        <taxon>Flavobacteriales</taxon>
        <taxon>Flavobacteriaceae</taxon>
        <taxon>Maribacter</taxon>
    </lineage>
</organism>
<feature type="transmembrane region" description="Helical" evidence="1">
    <location>
        <begin position="107"/>
        <end position="124"/>
    </location>
</feature>
<dbReference type="AlphaFoldDB" id="A0A6I2MKJ2"/>
<evidence type="ECO:0000256" key="1">
    <source>
        <dbReference type="SAM" id="Phobius"/>
    </source>
</evidence>
<name>A0A6I2MKJ2_9FLAO</name>
<proteinExistence type="predicted"/>
<keyword evidence="1" id="KW-1133">Transmembrane helix</keyword>
<dbReference type="EMBL" id="WKJH01000001">
    <property type="protein sequence ID" value="MRX63119.1"/>
    <property type="molecule type" value="Genomic_DNA"/>
</dbReference>
<accession>A0A6I2MKJ2</accession>
<dbReference type="RefSeq" id="WP_154363566.1">
    <property type="nucleotide sequence ID" value="NZ_WKJH01000001.1"/>
</dbReference>
<gene>
    <name evidence="2" type="ORF">GJ691_02950</name>
</gene>
<dbReference type="OrthoDB" id="1121914at2"/>